<dbReference type="OrthoDB" id="5450709at2"/>
<evidence type="ECO:0000256" key="2">
    <source>
        <dbReference type="SAM" id="SignalP"/>
    </source>
</evidence>
<evidence type="ECO:0000313" key="3">
    <source>
        <dbReference type="EMBL" id="QGM44689.1"/>
    </source>
</evidence>
<feature type="chain" id="PRO_5025683852" description="Alpha-amylase" evidence="2">
    <location>
        <begin position="44"/>
        <end position="420"/>
    </location>
</feature>
<dbReference type="RefSeq" id="WP_136494985.1">
    <property type="nucleotide sequence ID" value="NZ_CP046052.1"/>
</dbReference>
<evidence type="ECO:0000256" key="1">
    <source>
        <dbReference type="SAM" id="MobiDB-lite"/>
    </source>
</evidence>
<dbReference type="AlphaFoldDB" id="A0A6B8KA08"/>
<organism evidence="3 4">
    <name type="scientific">Methylocystis heyeri</name>
    <dbReference type="NCBI Taxonomy" id="391905"/>
    <lineage>
        <taxon>Bacteria</taxon>
        <taxon>Pseudomonadati</taxon>
        <taxon>Pseudomonadota</taxon>
        <taxon>Alphaproteobacteria</taxon>
        <taxon>Hyphomicrobiales</taxon>
        <taxon>Methylocystaceae</taxon>
        <taxon>Methylocystis</taxon>
    </lineage>
</organism>
<sequence>MIVRALNFVLRQPAGNFRLRAADRSRAAALTLALLAFPGAARAMDQIGSGAAMDHSDAMSPMPGGATAGHGGSGMAGERIPAGVTGAYMVPAGEGMFNYTPTFMHMSGNYVGSEQVSPQTIASTIFSGQFMTMTMKMGGMGGMPMTKTMIMPVMLRIVPSSMDSQMHMFNGMYGLTDSINLMVMGSYAQKSMTMTTFAGMSGLAVLGQSSGSTEGFNDAMVGLNLRLYQDDVNHLQAGLALALPVGAQTSTIQMLSAMGGYMTMRAPYAMQIGTGTVDLVPTLAYTGKMGPWSWGAMFRGRYALDKNSEGYQFGASNELTGWGGYSFIPGVTATFRVAGSTQDHIHGQDPLINGLSSPANPLYYGGKRIDLLGGLAVSGRPFGLGMTILAVEAGGPVFQELNGPQLGKAWQISVAGRVMF</sequence>
<accession>A0A6B8KA08</accession>
<protein>
    <recommendedName>
        <fullName evidence="5">Alpha-amylase</fullName>
    </recommendedName>
</protein>
<keyword evidence="4" id="KW-1185">Reference proteome</keyword>
<evidence type="ECO:0008006" key="5">
    <source>
        <dbReference type="Google" id="ProtNLM"/>
    </source>
</evidence>
<keyword evidence="2" id="KW-0732">Signal</keyword>
<dbReference type="KEGG" id="mhey:H2LOC_002735"/>
<evidence type="ECO:0000313" key="4">
    <source>
        <dbReference type="Proteomes" id="UP000309061"/>
    </source>
</evidence>
<dbReference type="EMBL" id="CP046052">
    <property type="protein sequence ID" value="QGM44689.1"/>
    <property type="molecule type" value="Genomic_DNA"/>
</dbReference>
<feature type="signal peptide" evidence="2">
    <location>
        <begin position="1"/>
        <end position="43"/>
    </location>
</feature>
<feature type="region of interest" description="Disordered" evidence="1">
    <location>
        <begin position="52"/>
        <end position="74"/>
    </location>
</feature>
<proteinExistence type="predicted"/>
<dbReference type="Proteomes" id="UP000309061">
    <property type="component" value="Chromosome"/>
</dbReference>
<name>A0A6B8KA08_9HYPH</name>
<reference evidence="3 4" key="1">
    <citation type="submission" date="2019-11" db="EMBL/GenBank/DDBJ databases">
        <title>The genome sequence of Methylocystis heyeri.</title>
        <authorList>
            <person name="Oshkin I.Y."/>
            <person name="Miroshnikov K."/>
            <person name="Dedysh S.N."/>
        </authorList>
    </citation>
    <scope>NUCLEOTIDE SEQUENCE [LARGE SCALE GENOMIC DNA]</scope>
    <source>
        <strain evidence="3 4">H2</strain>
    </source>
</reference>
<gene>
    <name evidence="3" type="ORF">H2LOC_002735</name>
</gene>